<dbReference type="Proteomes" id="UP000198362">
    <property type="component" value="Unassembled WGS sequence"/>
</dbReference>
<keyword evidence="2" id="KW-0732">Signal</keyword>
<feature type="signal peptide" evidence="2">
    <location>
        <begin position="1"/>
        <end position="27"/>
    </location>
</feature>
<organism evidence="3 4">
    <name type="scientific">Asanoa hainanensis</name>
    <dbReference type="NCBI Taxonomy" id="560556"/>
    <lineage>
        <taxon>Bacteria</taxon>
        <taxon>Bacillati</taxon>
        <taxon>Actinomycetota</taxon>
        <taxon>Actinomycetes</taxon>
        <taxon>Micromonosporales</taxon>
        <taxon>Micromonosporaceae</taxon>
        <taxon>Asanoa</taxon>
    </lineage>
</organism>
<gene>
    <name evidence="3" type="ORF">SAMN05421812_113154</name>
</gene>
<keyword evidence="4" id="KW-1185">Reference proteome</keyword>
<dbReference type="RefSeq" id="WP_089253573.1">
    <property type="nucleotide sequence ID" value="NZ_FZPH01000013.1"/>
</dbReference>
<reference evidence="3 4" key="1">
    <citation type="submission" date="2017-06" db="EMBL/GenBank/DDBJ databases">
        <authorList>
            <person name="Kim H.J."/>
            <person name="Triplett B.A."/>
        </authorList>
    </citation>
    <scope>NUCLEOTIDE SEQUENCE [LARGE SCALE GENOMIC DNA]</scope>
    <source>
        <strain evidence="3 4">CGMCC 4.5593</strain>
    </source>
</reference>
<sequence>MQKRSKRILAATLAAAGVLVASGIAYATWVQADDVAVNGSSETFKPITLSGEWLGRDKVQTGDAGLLPGESGVVKLTLPVSANNTINARIATIIGTNITADHISGTDNDHCAQYLSEGTYTPTAILAPGTTNEIYLLRAVKLIDAAPVTCQGMTFQTEWTVSLEPDRTAPTGGTSFDLSPSNN</sequence>
<evidence type="ECO:0000313" key="3">
    <source>
        <dbReference type="EMBL" id="SNT61640.1"/>
    </source>
</evidence>
<dbReference type="EMBL" id="FZPH01000013">
    <property type="protein sequence ID" value="SNT61640.1"/>
    <property type="molecule type" value="Genomic_DNA"/>
</dbReference>
<dbReference type="AlphaFoldDB" id="A0A239P3N3"/>
<evidence type="ECO:0000256" key="1">
    <source>
        <dbReference type="SAM" id="MobiDB-lite"/>
    </source>
</evidence>
<evidence type="ECO:0000256" key="2">
    <source>
        <dbReference type="SAM" id="SignalP"/>
    </source>
</evidence>
<name>A0A239P3N3_9ACTN</name>
<feature type="region of interest" description="Disordered" evidence="1">
    <location>
        <begin position="164"/>
        <end position="183"/>
    </location>
</feature>
<feature type="chain" id="PRO_5038353963" description="SipW-cognate class signal peptide" evidence="2">
    <location>
        <begin position="28"/>
        <end position="183"/>
    </location>
</feature>
<proteinExistence type="predicted"/>
<evidence type="ECO:0008006" key="5">
    <source>
        <dbReference type="Google" id="ProtNLM"/>
    </source>
</evidence>
<protein>
    <recommendedName>
        <fullName evidence="5">SipW-cognate class signal peptide</fullName>
    </recommendedName>
</protein>
<accession>A0A239P3N3</accession>
<feature type="compositionally biased region" description="Polar residues" evidence="1">
    <location>
        <begin position="171"/>
        <end position="183"/>
    </location>
</feature>
<evidence type="ECO:0000313" key="4">
    <source>
        <dbReference type="Proteomes" id="UP000198362"/>
    </source>
</evidence>
<dbReference type="OrthoDB" id="4171178at2"/>